<sequence length="69" mass="8084">IKYDCSLLRLDSFKKGHSKNIINHYHSNNNFIKGINRVSRNLDELETNIFAATTFYTNIILNNDARVKR</sequence>
<accession>A0A0K2UEX8</accession>
<evidence type="ECO:0000313" key="1">
    <source>
        <dbReference type="EMBL" id="CDW36620.1"/>
    </source>
</evidence>
<dbReference type="EMBL" id="HACA01019259">
    <property type="protein sequence ID" value="CDW36620.1"/>
    <property type="molecule type" value="Transcribed_RNA"/>
</dbReference>
<proteinExistence type="predicted"/>
<name>A0A0K2UEX8_LEPSM</name>
<protein>
    <submittedName>
        <fullName evidence="1">Uncharacterized protein</fullName>
    </submittedName>
</protein>
<organism evidence="1">
    <name type="scientific">Lepeophtheirus salmonis</name>
    <name type="common">Salmon louse</name>
    <name type="synonym">Caligus salmonis</name>
    <dbReference type="NCBI Taxonomy" id="72036"/>
    <lineage>
        <taxon>Eukaryota</taxon>
        <taxon>Metazoa</taxon>
        <taxon>Ecdysozoa</taxon>
        <taxon>Arthropoda</taxon>
        <taxon>Crustacea</taxon>
        <taxon>Multicrustacea</taxon>
        <taxon>Hexanauplia</taxon>
        <taxon>Copepoda</taxon>
        <taxon>Siphonostomatoida</taxon>
        <taxon>Caligidae</taxon>
        <taxon>Lepeophtheirus</taxon>
    </lineage>
</organism>
<dbReference type="AlphaFoldDB" id="A0A0K2UEX8"/>
<reference evidence="1" key="1">
    <citation type="submission" date="2014-05" db="EMBL/GenBank/DDBJ databases">
        <authorList>
            <person name="Chronopoulou M."/>
        </authorList>
    </citation>
    <scope>NUCLEOTIDE SEQUENCE</scope>
    <source>
        <tissue evidence="1">Whole organism</tissue>
    </source>
</reference>
<feature type="non-terminal residue" evidence="1">
    <location>
        <position position="1"/>
    </location>
</feature>